<accession>A0A811K4I9</accession>
<dbReference type="Proteomes" id="UP000783686">
    <property type="component" value="Unassembled WGS sequence"/>
</dbReference>
<evidence type="ECO:0000313" key="1">
    <source>
        <dbReference type="EMBL" id="CAD5210886.1"/>
    </source>
</evidence>
<reference evidence="1" key="1">
    <citation type="submission" date="2020-09" db="EMBL/GenBank/DDBJ databases">
        <authorList>
            <person name="Kikuchi T."/>
        </authorList>
    </citation>
    <scope>NUCLEOTIDE SEQUENCE</scope>
    <source>
        <strain evidence="1">SH1</strain>
    </source>
</reference>
<dbReference type="EMBL" id="CAJFCW020000002">
    <property type="protein sequence ID" value="CAG9092294.1"/>
    <property type="molecule type" value="Genomic_DNA"/>
</dbReference>
<organism evidence="1 2">
    <name type="scientific">Bursaphelenchus okinawaensis</name>
    <dbReference type="NCBI Taxonomy" id="465554"/>
    <lineage>
        <taxon>Eukaryota</taxon>
        <taxon>Metazoa</taxon>
        <taxon>Ecdysozoa</taxon>
        <taxon>Nematoda</taxon>
        <taxon>Chromadorea</taxon>
        <taxon>Rhabditida</taxon>
        <taxon>Tylenchina</taxon>
        <taxon>Tylenchomorpha</taxon>
        <taxon>Aphelenchoidea</taxon>
        <taxon>Aphelenchoididae</taxon>
        <taxon>Bursaphelenchus</taxon>
    </lineage>
</organism>
<evidence type="ECO:0000313" key="2">
    <source>
        <dbReference type="Proteomes" id="UP000614601"/>
    </source>
</evidence>
<proteinExistence type="predicted"/>
<dbReference type="Proteomes" id="UP000614601">
    <property type="component" value="Unassembled WGS sequence"/>
</dbReference>
<gene>
    <name evidence="1" type="ORF">BOKJ2_LOCUS3418</name>
</gene>
<dbReference type="EMBL" id="CAJFDH010000002">
    <property type="protein sequence ID" value="CAD5210886.1"/>
    <property type="molecule type" value="Genomic_DNA"/>
</dbReference>
<dbReference type="AlphaFoldDB" id="A0A811K4I9"/>
<comment type="caution">
    <text evidence="1">The sequence shown here is derived from an EMBL/GenBank/DDBJ whole genome shotgun (WGS) entry which is preliminary data.</text>
</comment>
<keyword evidence="2" id="KW-1185">Reference proteome</keyword>
<name>A0A811K4I9_9BILA</name>
<protein>
    <submittedName>
        <fullName evidence="1">Uncharacterized protein</fullName>
    </submittedName>
</protein>
<sequence>MDSIYRCLLKFLWPNVVNHLTSMEDVCSFAMVNKHFYKIVAIDFKSLCYKNVIFRTYGETWAYAFQHSSNRTFGQIIEPINNRITNMILHNSVCCPYSGTMAIFVRHKYVFITNIDSSLSMYQLIDFTKWPAILHIQLIKKGAQLLITTSFFYIIYDLTLDTVVRAYYYELETQYGWYVVRESDGTLFDVYNQIELELDASVPHDNFKALLQPVDTFKERSYLQYYHQEKGHMVLNLKTRNEISLPVLGQCSEPMEANGFLIDANFNNVCIYNLDTGDCVFNKDMHRAILFSNEFFLSPYSKDYVFYDKKWKQWVATKCHYRVIPCTTYITLAPFLHATLGYTFESTESPGFYVHIEFKNDRLNTKTFKPVTQHDDQFQMLKYSSIDDIAWDYVKLLYRVKERENEDTVLTWAERMLRLK</sequence>